<comment type="similarity">
    <text evidence="2">Belongs to the flagella basal body rod proteins family.</text>
</comment>
<keyword evidence="3" id="KW-0975">Bacterial flagellum</keyword>
<feature type="domain" description="Flagellar basal body rod protein N-terminal" evidence="4">
    <location>
        <begin position="10"/>
        <end position="38"/>
    </location>
</feature>
<evidence type="ECO:0000313" key="5">
    <source>
        <dbReference type="EMBL" id="SVB82679.1"/>
    </source>
</evidence>
<dbReference type="EMBL" id="UINC01059359">
    <property type="protein sequence ID" value="SVB82679.1"/>
    <property type="molecule type" value="Genomic_DNA"/>
</dbReference>
<evidence type="ECO:0000259" key="4">
    <source>
        <dbReference type="Pfam" id="PF00460"/>
    </source>
</evidence>
<dbReference type="InterPro" id="IPR019776">
    <property type="entry name" value="Flagellar_basal_body_rod_CS"/>
</dbReference>
<dbReference type="NCBIfam" id="TIGR01396">
    <property type="entry name" value="FlgB"/>
    <property type="match status" value="1"/>
</dbReference>
<dbReference type="GO" id="GO:0030694">
    <property type="term" value="C:bacterial-type flagellum basal body, rod"/>
    <property type="evidence" value="ECO:0007669"/>
    <property type="project" value="InterPro"/>
</dbReference>
<evidence type="ECO:0000256" key="3">
    <source>
        <dbReference type="ARBA" id="ARBA00023143"/>
    </source>
</evidence>
<accession>A0A382H675</accession>
<dbReference type="PIRSF" id="PIRSF002889">
    <property type="entry name" value="Rod_FlgB"/>
    <property type="match status" value="1"/>
</dbReference>
<dbReference type="GO" id="GO:0071973">
    <property type="term" value="P:bacterial-type flagellum-dependent cell motility"/>
    <property type="evidence" value="ECO:0007669"/>
    <property type="project" value="InterPro"/>
</dbReference>
<sequence length="128" mass="14521">VSYFSNLFGIHENALGLREQRMRVLSENIANAETPHYKSKDIDFKAAMSASSEQFLGLHKTNAEHLDPRGSFGNYEVFRYPINSSPDGNTVELHHQQSEFGKESGRYLATIQFIENRVGGIRRAFRGD</sequence>
<evidence type="ECO:0000256" key="2">
    <source>
        <dbReference type="ARBA" id="ARBA00009677"/>
    </source>
</evidence>
<dbReference type="Pfam" id="PF00460">
    <property type="entry name" value="Flg_bb_rod"/>
    <property type="match status" value="1"/>
</dbReference>
<dbReference type="AlphaFoldDB" id="A0A382H675"/>
<name>A0A382H675_9ZZZZ</name>
<reference evidence="5" key="1">
    <citation type="submission" date="2018-05" db="EMBL/GenBank/DDBJ databases">
        <authorList>
            <person name="Lanie J.A."/>
            <person name="Ng W.-L."/>
            <person name="Kazmierczak K.M."/>
            <person name="Andrzejewski T.M."/>
            <person name="Davidsen T.M."/>
            <person name="Wayne K.J."/>
            <person name="Tettelin H."/>
            <person name="Glass J.I."/>
            <person name="Rusch D."/>
            <person name="Podicherti R."/>
            <person name="Tsui H.-C.T."/>
            <person name="Winkler M.E."/>
        </authorList>
    </citation>
    <scope>NUCLEOTIDE SEQUENCE</scope>
</reference>
<protein>
    <recommendedName>
        <fullName evidence="4">Flagellar basal body rod protein N-terminal domain-containing protein</fullName>
    </recommendedName>
</protein>
<dbReference type="InterPro" id="IPR006300">
    <property type="entry name" value="FlgB"/>
</dbReference>
<feature type="non-terminal residue" evidence="5">
    <location>
        <position position="1"/>
    </location>
</feature>
<dbReference type="PROSITE" id="PS00588">
    <property type="entry name" value="FLAGELLA_BB_ROD"/>
    <property type="match status" value="1"/>
</dbReference>
<proteinExistence type="inferred from homology"/>
<dbReference type="InterPro" id="IPR001444">
    <property type="entry name" value="Flag_bb_rod_N"/>
</dbReference>
<organism evidence="5">
    <name type="scientific">marine metagenome</name>
    <dbReference type="NCBI Taxonomy" id="408172"/>
    <lineage>
        <taxon>unclassified sequences</taxon>
        <taxon>metagenomes</taxon>
        <taxon>ecological metagenomes</taxon>
    </lineage>
</organism>
<evidence type="ECO:0000256" key="1">
    <source>
        <dbReference type="ARBA" id="ARBA00004117"/>
    </source>
</evidence>
<comment type="subcellular location">
    <subcellularLocation>
        <location evidence="1">Bacterial flagellum basal body</location>
    </subcellularLocation>
</comment>
<gene>
    <name evidence="5" type="ORF">METZ01_LOCUS235533</name>
</gene>